<gene>
    <name evidence="1" type="ORF">I79_015424</name>
</gene>
<reference evidence="2" key="1">
    <citation type="journal article" date="2011" name="Nat. Biotechnol.">
        <title>The genomic sequence of the Chinese hamster ovary (CHO)-K1 cell line.</title>
        <authorList>
            <person name="Xu X."/>
            <person name="Nagarajan H."/>
            <person name="Lewis N.E."/>
            <person name="Pan S."/>
            <person name="Cai Z."/>
            <person name="Liu X."/>
            <person name="Chen W."/>
            <person name="Xie M."/>
            <person name="Wang W."/>
            <person name="Hammond S."/>
            <person name="Andersen M.R."/>
            <person name="Neff N."/>
            <person name="Passarelli B."/>
            <person name="Koh W."/>
            <person name="Fan H.C."/>
            <person name="Wang J."/>
            <person name="Gui Y."/>
            <person name="Lee K.H."/>
            <person name="Betenbaugh M.J."/>
            <person name="Quake S.R."/>
            <person name="Famili I."/>
            <person name="Palsson B.O."/>
            <person name="Wang J."/>
        </authorList>
    </citation>
    <scope>NUCLEOTIDE SEQUENCE [LARGE SCALE GENOMIC DNA]</scope>
    <source>
        <strain evidence="2">CHO K1 cell line</strain>
    </source>
</reference>
<dbReference type="Proteomes" id="UP000001075">
    <property type="component" value="Unassembled WGS sequence"/>
</dbReference>
<accession>G3HWP6</accession>
<evidence type="ECO:0000313" key="1">
    <source>
        <dbReference type="EMBL" id="EGW08436.1"/>
    </source>
</evidence>
<evidence type="ECO:0000313" key="2">
    <source>
        <dbReference type="Proteomes" id="UP000001075"/>
    </source>
</evidence>
<organism evidence="1 2">
    <name type="scientific">Cricetulus griseus</name>
    <name type="common">Chinese hamster</name>
    <name type="synonym">Cricetulus barabensis griseus</name>
    <dbReference type="NCBI Taxonomy" id="10029"/>
    <lineage>
        <taxon>Eukaryota</taxon>
        <taxon>Metazoa</taxon>
        <taxon>Chordata</taxon>
        <taxon>Craniata</taxon>
        <taxon>Vertebrata</taxon>
        <taxon>Euteleostomi</taxon>
        <taxon>Mammalia</taxon>
        <taxon>Eutheria</taxon>
        <taxon>Euarchontoglires</taxon>
        <taxon>Glires</taxon>
        <taxon>Rodentia</taxon>
        <taxon>Myomorpha</taxon>
        <taxon>Muroidea</taxon>
        <taxon>Cricetidae</taxon>
        <taxon>Cricetinae</taxon>
        <taxon>Cricetulus</taxon>
    </lineage>
</organism>
<dbReference type="AlphaFoldDB" id="G3HWP6"/>
<proteinExistence type="predicted"/>
<protein>
    <submittedName>
        <fullName evidence="1">Uncharacterized protein</fullName>
    </submittedName>
</protein>
<sequence length="90" mass="9823">MPRRSLVNCAAAVVTADASSSTMEAALLLRGVGTGESPYSPGVKEGLSNKWLPGPKIPPVVISWLRRLEGHFPESTAWQTRSMRFIRTRS</sequence>
<name>G3HWP6_CRIGR</name>
<dbReference type="EMBL" id="JH000837">
    <property type="protein sequence ID" value="EGW08436.1"/>
    <property type="molecule type" value="Genomic_DNA"/>
</dbReference>
<dbReference type="InParanoid" id="G3HWP6"/>